<comment type="caution">
    <text evidence="1">The sequence shown here is derived from an EMBL/GenBank/DDBJ whole genome shotgun (WGS) entry which is preliminary data.</text>
</comment>
<keyword evidence="2" id="KW-1185">Reference proteome</keyword>
<dbReference type="AlphaFoldDB" id="A0A0A6PE59"/>
<evidence type="ECO:0000313" key="2">
    <source>
        <dbReference type="Proteomes" id="UP000030428"/>
    </source>
</evidence>
<reference evidence="1 2" key="1">
    <citation type="journal article" date="2016" name="Front. Microbiol.">
        <title>Single-Cell (Meta-)Genomics of a Dimorphic Candidatus Thiomargarita nelsonii Reveals Genomic Plasticity.</title>
        <authorList>
            <person name="Flood B.E."/>
            <person name="Fliss P."/>
            <person name="Jones D.S."/>
            <person name="Dick G.J."/>
            <person name="Jain S."/>
            <person name="Kaster A.K."/>
            <person name="Winkel M."/>
            <person name="Mussmann M."/>
            <person name="Bailey J."/>
        </authorList>
    </citation>
    <scope>NUCLEOTIDE SEQUENCE [LARGE SCALE GENOMIC DNA]</scope>
    <source>
        <strain evidence="1">Hydrate Ridge</strain>
    </source>
</reference>
<evidence type="ECO:0000313" key="1">
    <source>
        <dbReference type="EMBL" id="KHD09035.2"/>
    </source>
</evidence>
<dbReference type="EMBL" id="JSZA02000001">
    <property type="protein sequence ID" value="KHD09035.2"/>
    <property type="molecule type" value="Genomic_DNA"/>
</dbReference>
<accession>A0A0A6PE59</accession>
<organism evidence="1 2">
    <name type="scientific">Candidatus Thiomargarita nelsonii</name>
    <dbReference type="NCBI Taxonomy" id="1003181"/>
    <lineage>
        <taxon>Bacteria</taxon>
        <taxon>Pseudomonadati</taxon>
        <taxon>Pseudomonadota</taxon>
        <taxon>Gammaproteobacteria</taxon>
        <taxon>Thiotrichales</taxon>
        <taxon>Thiotrichaceae</taxon>
        <taxon>Thiomargarita</taxon>
    </lineage>
</organism>
<protein>
    <submittedName>
        <fullName evidence="1">Uncharacterized protein</fullName>
    </submittedName>
</protein>
<gene>
    <name evidence="1" type="ORF">PN36_00280</name>
</gene>
<dbReference type="Proteomes" id="UP000030428">
    <property type="component" value="Unassembled WGS sequence"/>
</dbReference>
<sequence length="64" mass="7203">MFGMIFLFENPDGGDKSMPLTEFRQQEIMPREIILAPHSETIVYAEPQCHIVSGNHKGLPLHGP</sequence>
<proteinExistence type="predicted"/>
<name>A0A0A6PE59_9GAMM</name>